<keyword evidence="3" id="KW-1133">Transmembrane helix</keyword>
<keyword evidence="3" id="KW-0812">Transmembrane</keyword>
<dbReference type="Gene3D" id="1.20.120.1760">
    <property type="match status" value="1"/>
</dbReference>
<evidence type="ECO:0000256" key="3">
    <source>
        <dbReference type="SAM" id="Phobius"/>
    </source>
</evidence>
<dbReference type="InterPro" id="IPR048254">
    <property type="entry name" value="CDP_ALCOHOL_P_TRANSF_CS"/>
</dbReference>
<comment type="similarity">
    <text evidence="2">Belongs to the CDP-alcohol phosphatidyltransferase class-I family.</text>
</comment>
<dbReference type="RefSeq" id="WP_140194984.1">
    <property type="nucleotide sequence ID" value="NZ_CP065915.1"/>
</dbReference>
<keyword evidence="1 2" id="KW-0808">Transferase</keyword>
<dbReference type="InterPro" id="IPR043130">
    <property type="entry name" value="CDP-OH_PTrfase_TM_dom"/>
</dbReference>
<evidence type="ECO:0000256" key="2">
    <source>
        <dbReference type="RuleBase" id="RU003750"/>
    </source>
</evidence>
<feature type="transmembrane region" description="Helical" evidence="3">
    <location>
        <begin position="80"/>
        <end position="103"/>
    </location>
</feature>
<keyword evidence="5" id="KW-1185">Reference proteome</keyword>
<evidence type="ECO:0000256" key="1">
    <source>
        <dbReference type="ARBA" id="ARBA00022679"/>
    </source>
</evidence>
<dbReference type="PROSITE" id="PS00379">
    <property type="entry name" value="CDP_ALCOHOL_P_TRANSF"/>
    <property type="match status" value="1"/>
</dbReference>
<sequence>MLDAAFRKIIDPPLNRLGRRMADRGISANAVTLAGLGIGILAVPAIWAGAFGLALVIVLVSRLSDGLDGAIARASQKTAFGGYLDIVADFAFYGIIPLAFVLHDPDANGLAGAFVLASFYVNGSSFLGYAILAEKKGIETSAQGQKTLYYSNGLLEGAETIGFFVAICLFPDAFPALAWVFGGLCFVTATLRVYGASRVFTA</sequence>
<dbReference type="EMBL" id="VFFF01000001">
    <property type="protein sequence ID" value="TNY34025.1"/>
    <property type="molecule type" value="Genomic_DNA"/>
</dbReference>
<dbReference type="InterPro" id="IPR000462">
    <property type="entry name" value="CDP-OH_P_trans"/>
</dbReference>
<dbReference type="Pfam" id="PF01066">
    <property type="entry name" value="CDP-OH_P_transf"/>
    <property type="match status" value="1"/>
</dbReference>
<feature type="transmembrane region" description="Helical" evidence="3">
    <location>
        <begin position="33"/>
        <end position="60"/>
    </location>
</feature>
<evidence type="ECO:0000313" key="4">
    <source>
        <dbReference type="EMBL" id="TNY34025.1"/>
    </source>
</evidence>
<evidence type="ECO:0000313" key="5">
    <source>
        <dbReference type="Proteomes" id="UP000314011"/>
    </source>
</evidence>
<feature type="transmembrane region" description="Helical" evidence="3">
    <location>
        <begin position="109"/>
        <end position="132"/>
    </location>
</feature>
<accession>A0A5C5GGZ3</accession>
<dbReference type="GO" id="GO:0016020">
    <property type="term" value="C:membrane"/>
    <property type="evidence" value="ECO:0007669"/>
    <property type="project" value="InterPro"/>
</dbReference>
<protein>
    <submittedName>
        <fullName evidence="4">CDP-alcohol phosphatidyltransferase family protein</fullName>
    </submittedName>
</protein>
<feature type="transmembrane region" description="Helical" evidence="3">
    <location>
        <begin position="176"/>
        <end position="194"/>
    </location>
</feature>
<keyword evidence="3" id="KW-0472">Membrane</keyword>
<proteinExistence type="inferred from homology"/>
<dbReference type="Proteomes" id="UP000314011">
    <property type="component" value="Unassembled WGS sequence"/>
</dbReference>
<dbReference type="GO" id="GO:0016780">
    <property type="term" value="F:phosphotransferase activity, for other substituted phosphate groups"/>
    <property type="evidence" value="ECO:0007669"/>
    <property type="project" value="InterPro"/>
</dbReference>
<name>A0A5C5GGZ3_9RHOB</name>
<feature type="transmembrane region" description="Helical" evidence="3">
    <location>
        <begin position="153"/>
        <end position="170"/>
    </location>
</feature>
<dbReference type="OrthoDB" id="9790577at2"/>
<dbReference type="GO" id="GO:0008654">
    <property type="term" value="P:phospholipid biosynthetic process"/>
    <property type="evidence" value="ECO:0007669"/>
    <property type="project" value="InterPro"/>
</dbReference>
<comment type="caution">
    <text evidence="4">The sequence shown here is derived from an EMBL/GenBank/DDBJ whole genome shotgun (WGS) entry which is preliminary data.</text>
</comment>
<gene>
    <name evidence="4" type="ORF">FHY64_12405</name>
</gene>
<dbReference type="AlphaFoldDB" id="A0A5C5GGZ3"/>
<organism evidence="4 5">
    <name type="scientific">Pelagovum pacificum</name>
    <dbReference type="NCBI Taxonomy" id="2588711"/>
    <lineage>
        <taxon>Bacteria</taxon>
        <taxon>Pseudomonadati</taxon>
        <taxon>Pseudomonadota</taxon>
        <taxon>Alphaproteobacteria</taxon>
        <taxon>Rhodobacterales</taxon>
        <taxon>Paracoccaceae</taxon>
        <taxon>Pelagovum</taxon>
    </lineage>
</organism>
<reference evidence="4 5" key="1">
    <citation type="submission" date="2019-06" db="EMBL/GenBank/DDBJ databases">
        <title>Genome of new Rhodobacteraceae sp. SM1903.</title>
        <authorList>
            <person name="Ren X."/>
        </authorList>
    </citation>
    <scope>NUCLEOTIDE SEQUENCE [LARGE SCALE GENOMIC DNA]</scope>
    <source>
        <strain evidence="4 5">SM1903</strain>
    </source>
</reference>